<proteinExistence type="predicted"/>
<organism evidence="2 3">
    <name type="scientific">Novosphingobium album</name>
    <name type="common">ex Hu et al. 2023</name>
    <dbReference type="NCBI Taxonomy" id="2930093"/>
    <lineage>
        <taxon>Bacteria</taxon>
        <taxon>Pseudomonadati</taxon>
        <taxon>Pseudomonadota</taxon>
        <taxon>Alphaproteobacteria</taxon>
        <taxon>Sphingomonadales</taxon>
        <taxon>Sphingomonadaceae</taxon>
        <taxon>Novosphingobium</taxon>
    </lineage>
</organism>
<sequence length="72" mass="8189">MAYQPRKSGGFSLAYLEHRVMDDRDTVRRQSHHRRISQKTYPRYRGTNASNGKSLGVATRPLALQANFVGVL</sequence>
<keyword evidence="3" id="KW-1185">Reference proteome</keyword>
<evidence type="ECO:0000256" key="1">
    <source>
        <dbReference type="SAM" id="MobiDB-lite"/>
    </source>
</evidence>
<feature type="region of interest" description="Disordered" evidence="1">
    <location>
        <begin position="26"/>
        <end position="55"/>
    </location>
</feature>
<gene>
    <name evidence="2" type="ORF">MTR64_07555</name>
</gene>
<dbReference type="RefSeq" id="WP_243992445.1">
    <property type="nucleotide sequence ID" value="NZ_JALHLE010000008.1"/>
</dbReference>
<accession>A0ABT0B081</accession>
<evidence type="ECO:0000313" key="2">
    <source>
        <dbReference type="EMBL" id="MCJ2178415.1"/>
    </source>
</evidence>
<protein>
    <submittedName>
        <fullName evidence="2">Uncharacterized protein</fullName>
    </submittedName>
</protein>
<comment type="caution">
    <text evidence="2">The sequence shown here is derived from an EMBL/GenBank/DDBJ whole genome shotgun (WGS) entry which is preliminary data.</text>
</comment>
<dbReference type="Proteomes" id="UP001162880">
    <property type="component" value="Unassembled WGS sequence"/>
</dbReference>
<name>A0ABT0B081_9SPHN</name>
<dbReference type="EMBL" id="JALHLE010000008">
    <property type="protein sequence ID" value="MCJ2178415.1"/>
    <property type="molecule type" value="Genomic_DNA"/>
</dbReference>
<reference evidence="2" key="1">
    <citation type="submission" date="2022-03" db="EMBL/GenBank/DDBJ databases">
        <title>Identification of a novel bacterium isolated from mangrove sediments.</title>
        <authorList>
            <person name="Pan X."/>
        </authorList>
    </citation>
    <scope>NUCLEOTIDE SEQUENCE</scope>
    <source>
        <strain evidence="2">B2580</strain>
    </source>
</reference>
<evidence type="ECO:0000313" key="3">
    <source>
        <dbReference type="Proteomes" id="UP001162880"/>
    </source>
</evidence>